<comment type="caution">
    <text evidence="1">The sequence shown here is derived from an EMBL/GenBank/DDBJ whole genome shotgun (WGS) entry which is preliminary data.</text>
</comment>
<dbReference type="EMBL" id="CAJVQC010077797">
    <property type="protein sequence ID" value="CAG8815844.1"/>
    <property type="molecule type" value="Genomic_DNA"/>
</dbReference>
<sequence>TQTGKSLNDNIISYTDEYEIFDTLKQEFSYFYANNKKIEANLKDLFVHYLNGR</sequence>
<accession>A0ACA9RZ66</accession>
<organism evidence="1 2">
    <name type="scientific">Racocetra persica</name>
    <dbReference type="NCBI Taxonomy" id="160502"/>
    <lineage>
        <taxon>Eukaryota</taxon>
        <taxon>Fungi</taxon>
        <taxon>Fungi incertae sedis</taxon>
        <taxon>Mucoromycota</taxon>
        <taxon>Glomeromycotina</taxon>
        <taxon>Glomeromycetes</taxon>
        <taxon>Diversisporales</taxon>
        <taxon>Gigasporaceae</taxon>
        <taxon>Racocetra</taxon>
    </lineage>
</organism>
<protein>
    <submittedName>
        <fullName evidence="1">16527_t:CDS:1</fullName>
    </submittedName>
</protein>
<feature type="non-terminal residue" evidence="1">
    <location>
        <position position="1"/>
    </location>
</feature>
<evidence type="ECO:0000313" key="2">
    <source>
        <dbReference type="Proteomes" id="UP000789920"/>
    </source>
</evidence>
<reference evidence="1" key="1">
    <citation type="submission" date="2021-06" db="EMBL/GenBank/DDBJ databases">
        <authorList>
            <person name="Kallberg Y."/>
            <person name="Tangrot J."/>
            <person name="Rosling A."/>
        </authorList>
    </citation>
    <scope>NUCLEOTIDE SEQUENCE</scope>
    <source>
        <strain evidence="1">MA461A</strain>
    </source>
</reference>
<name>A0ACA9RZ66_9GLOM</name>
<gene>
    <name evidence="1" type="ORF">RPERSI_LOCUS24322</name>
</gene>
<feature type="non-terminal residue" evidence="1">
    <location>
        <position position="53"/>
    </location>
</feature>
<keyword evidence="2" id="KW-1185">Reference proteome</keyword>
<proteinExistence type="predicted"/>
<evidence type="ECO:0000313" key="1">
    <source>
        <dbReference type="EMBL" id="CAG8815844.1"/>
    </source>
</evidence>
<dbReference type="Proteomes" id="UP000789920">
    <property type="component" value="Unassembled WGS sequence"/>
</dbReference>